<organism evidence="2 3">
    <name type="scientific">Actinoplanes sichuanensis</name>
    <dbReference type="NCBI Taxonomy" id="512349"/>
    <lineage>
        <taxon>Bacteria</taxon>
        <taxon>Bacillati</taxon>
        <taxon>Actinomycetota</taxon>
        <taxon>Actinomycetes</taxon>
        <taxon>Micromonosporales</taxon>
        <taxon>Micromonosporaceae</taxon>
        <taxon>Actinoplanes</taxon>
    </lineage>
</organism>
<protein>
    <submittedName>
        <fullName evidence="2">Alpha/beta hydrolase</fullName>
    </submittedName>
</protein>
<evidence type="ECO:0000313" key="2">
    <source>
        <dbReference type="EMBL" id="MFD1369286.1"/>
    </source>
</evidence>
<gene>
    <name evidence="2" type="ORF">ACFQ5G_28460</name>
</gene>
<dbReference type="Proteomes" id="UP001597183">
    <property type="component" value="Unassembled WGS sequence"/>
</dbReference>
<dbReference type="PANTHER" id="PTHR48098:SF3">
    <property type="entry name" value="IRON(III) ENTEROBACTIN ESTERASE"/>
    <property type="match status" value="1"/>
</dbReference>
<reference evidence="3" key="1">
    <citation type="journal article" date="2019" name="Int. J. Syst. Evol. Microbiol.">
        <title>The Global Catalogue of Microorganisms (GCM) 10K type strain sequencing project: providing services to taxonomists for standard genome sequencing and annotation.</title>
        <authorList>
            <consortium name="The Broad Institute Genomics Platform"/>
            <consortium name="The Broad Institute Genome Sequencing Center for Infectious Disease"/>
            <person name="Wu L."/>
            <person name="Ma J."/>
        </authorList>
    </citation>
    <scope>NUCLEOTIDE SEQUENCE [LARGE SCALE GENOMIC DNA]</scope>
    <source>
        <strain evidence="3">CCM 7526</strain>
    </source>
</reference>
<dbReference type="RefSeq" id="WP_378078931.1">
    <property type="nucleotide sequence ID" value="NZ_JBHTMK010000040.1"/>
</dbReference>
<keyword evidence="3" id="KW-1185">Reference proteome</keyword>
<dbReference type="PANTHER" id="PTHR48098">
    <property type="entry name" value="ENTEROCHELIN ESTERASE-RELATED"/>
    <property type="match status" value="1"/>
</dbReference>
<feature type="compositionally biased region" description="Polar residues" evidence="1">
    <location>
        <begin position="63"/>
        <end position="73"/>
    </location>
</feature>
<comment type="caution">
    <text evidence="2">The sequence shown here is derived from an EMBL/GenBank/DDBJ whole genome shotgun (WGS) entry which is preliminary data.</text>
</comment>
<evidence type="ECO:0000256" key="1">
    <source>
        <dbReference type="SAM" id="MobiDB-lite"/>
    </source>
</evidence>
<keyword evidence="2" id="KW-0378">Hydrolase</keyword>
<feature type="region of interest" description="Disordered" evidence="1">
    <location>
        <begin position="33"/>
        <end position="107"/>
    </location>
</feature>
<evidence type="ECO:0000313" key="3">
    <source>
        <dbReference type="Proteomes" id="UP001597183"/>
    </source>
</evidence>
<dbReference type="InterPro" id="IPR050583">
    <property type="entry name" value="Mycobacterial_A85_antigen"/>
</dbReference>
<proteinExistence type="predicted"/>
<dbReference type="InterPro" id="IPR029058">
    <property type="entry name" value="AB_hydrolase_fold"/>
</dbReference>
<accession>A0ABW4AET7</accession>
<dbReference type="GO" id="GO:0016787">
    <property type="term" value="F:hydrolase activity"/>
    <property type="evidence" value="ECO:0007669"/>
    <property type="project" value="UniProtKB-KW"/>
</dbReference>
<dbReference type="Gene3D" id="3.40.50.1820">
    <property type="entry name" value="alpha/beta hydrolase"/>
    <property type="match status" value="1"/>
</dbReference>
<dbReference type="EMBL" id="JBHTMK010000040">
    <property type="protein sequence ID" value="MFD1369286.1"/>
    <property type="molecule type" value="Genomic_DNA"/>
</dbReference>
<sequence>MIGSGRVRPYHLVLLPPIGNTGSHPRRARQDEAGIAGSHPRRARQDEAGIAGSHPRRVWEDQIGNTGSHPQTTRQDETGIAGSHPQTARQGQVRKTGSRPRTVRQGGRERIFAADPGYARFLAWELLPRIRARLGGGPVVGAGVSLGALAMLHAQWRFPVSFAGLFLQSGSYFQARLDGQEAGFRLFRRIVRFTGLMRHVRDGPAIPVSLTCGSAEENLANNRDMADALRKQGYAVDFAENPDAHTWTGWRDALHPHLTGLLRRVWI</sequence>
<name>A0ABW4AET7_9ACTN</name>
<dbReference type="SUPFAM" id="SSF53474">
    <property type="entry name" value="alpha/beta-Hydrolases"/>
    <property type="match status" value="1"/>
</dbReference>
<feature type="compositionally biased region" description="Polar residues" evidence="1">
    <location>
        <begin position="84"/>
        <end position="95"/>
    </location>
</feature>